<protein>
    <submittedName>
        <fullName evidence="1">Complement C3d receptor 2</fullName>
    </submittedName>
</protein>
<dbReference type="AlphaFoldDB" id="A0A2K6GAU3"/>
<reference evidence="1" key="2">
    <citation type="submission" date="2025-09" db="UniProtKB">
        <authorList>
            <consortium name="Ensembl"/>
        </authorList>
    </citation>
    <scope>IDENTIFICATION</scope>
</reference>
<evidence type="ECO:0000313" key="1">
    <source>
        <dbReference type="Ensembl" id="ENSPCOP00000023358.1"/>
    </source>
</evidence>
<dbReference type="Ensembl" id="ENSPCOT00000034036.1">
    <property type="protein sequence ID" value="ENSPCOP00000023358.1"/>
    <property type="gene ID" value="ENSPCOG00000023810.1"/>
</dbReference>
<sequence length="39" mass="4822">NPFCKEGNHLPTASCYPPWDTHRELLRRRFIWHHSHLHM</sequence>
<organism evidence="1 2">
    <name type="scientific">Propithecus coquereli</name>
    <name type="common">Coquerel's sifaka</name>
    <name type="synonym">Propithecus verreauxi coquereli</name>
    <dbReference type="NCBI Taxonomy" id="379532"/>
    <lineage>
        <taxon>Eukaryota</taxon>
        <taxon>Metazoa</taxon>
        <taxon>Chordata</taxon>
        <taxon>Craniata</taxon>
        <taxon>Vertebrata</taxon>
        <taxon>Euteleostomi</taxon>
        <taxon>Mammalia</taxon>
        <taxon>Eutheria</taxon>
        <taxon>Euarchontoglires</taxon>
        <taxon>Primates</taxon>
        <taxon>Strepsirrhini</taxon>
        <taxon>Lemuriformes</taxon>
        <taxon>Indriidae</taxon>
        <taxon>Propithecus</taxon>
    </lineage>
</organism>
<evidence type="ECO:0000313" key="2">
    <source>
        <dbReference type="Proteomes" id="UP000233160"/>
    </source>
</evidence>
<accession>A0A2K6GAU3</accession>
<gene>
    <name evidence="1" type="primary">CR2</name>
</gene>
<dbReference type="Proteomes" id="UP000233160">
    <property type="component" value="Unassembled WGS sequence"/>
</dbReference>
<proteinExistence type="predicted"/>
<keyword evidence="2" id="KW-1185">Reference proteome</keyword>
<dbReference type="GeneTree" id="ENSGT00940000161110"/>
<name>A0A2K6GAU3_PROCO</name>
<reference evidence="1" key="1">
    <citation type="submission" date="2025-08" db="UniProtKB">
        <authorList>
            <consortium name="Ensembl"/>
        </authorList>
    </citation>
    <scope>IDENTIFICATION</scope>
</reference>